<feature type="signal peptide" evidence="3">
    <location>
        <begin position="1"/>
        <end position="24"/>
    </location>
</feature>
<dbReference type="InterPro" id="IPR037460">
    <property type="entry name" value="SEST-like"/>
</dbReference>
<dbReference type="EMBL" id="FNWJ01000001">
    <property type="protein sequence ID" value="SEH12792.1"/>
    <property type="molecule type" value="Genomic_DNA"/>
</dbReference>
<evidence type="ECO:0000259" key="4">
    <source>
        <dbReference type="Pfam" id="PF13472"/>
    </source>
</evidence>
<dbReference type="InterPro" id="IPR013830">
    <property type="entry name" value="SGNH_hydro"/>
</dbReference>
<dbReference type="Pfam" id="PF13472">
    <property type="entry name" value="Lipase_GDSL_2"/>
    <property type="match status" value="1"/>
</dbReference>
<dbReference type="PANTHER" id="PTHR37981:SF1">
    <property type="entry name" value="SGNH HYDROLASE-TYPE ESTERASE DOMAIN-CONTAINING PROTEIN"/>
    <property type="match status" value="1"/>
</dbReference>
<organism evidence="5 6">
    <name type="scientific">Thermoleophilum album</name>
    <dbReference type="NCBI Taxonomy" id="29539"/>
    <lineage>
        <taxon>Bacteria</taxon>
        <taxon>Bacillati</taxon>
        <taxon>Actinomycetota</taxon>
        <taxon>Thermoleophilia</taxon>
        <taxon>Thermoleophilales</taxon>
        <taxon>Thermoleophilaceae</taxon>
        <taxon>Thermoleophilum</taxon>
    </lineage>
</organism>
<dbReference type="AlphaFoldDB" id="A0A1H6FR19"/>
<dbReference type="RefSeq" id="WP_093117116.1">
    <property type="nucleotide sequence ID" value="NZ_FNWJ01000001.1"/>
</dbReference>
<dbReference type="GO" id="GO:0019433">
    <property type="term" value="P:triglyceride catabolic process"/>
    <property type="evidence" value="ECO:0007669"/>
    <property type="project" value="TreeGrafter"/>
</dbReference>
<sequence>MRRRALWLLVSLVLVALLSWPATAAAVRYVALGDSYSSGTGTRSYYDSTCQRSVYSYPYLVHQAHPSWTFVHAACSGAKTADLINSQASSLTTGTDWVTYTIGGNDAGFSRVITECAKPWWLSDCNGAIDRAQAFIRNTLPGRLDQVNQTIKMRAPYARVIVLGYPRLFNGEDCNAGTFFSPAEEQRLNETADLLRDTLRAAVARAGTNFVFKDAIPPFIGHAVCDAVEWINGLSNPVSESYHPNRAGHANGYAPLVRAVTG</sequence>
<dbReference type="InterPro" id="IPR036514">
    <property type="entry name" value="SGNH_hydro_sf"/>
</dbReference>
<protein>
    <submittedName>
        <fullName evidence="5">GDSL-like Lipase/Acylhydrolase family protein</fullName>
    </submittedName>
</protein>
<evidence type="ECO:0000256" key="3">
    <source>
        <dbReference type="SAM" id="SignalP"/>
    </source>
</evidence>
<keyword evidence="3" id="KW-0732">Signal</keyword>
<feature type="disulfide bond" evidence="2">
    <location>
        <begin position="50"/>
        <end position="75"/>
    </location>
</feature>
<gene>
    <name evidence="5" type="ORF">SAMN02745716_1205</name>
</gene>
<dbReference type="CDD" id="cd01823">
    <property type="entry name" value="SEST_like"/>
    <property type="match status" value="1"/>
</dbReference>
<feature type="disulfide bond" evidence="2">
    <location>
        <begin position="116"/>
        <end position="125"/>
    </location>
</feature>
<feature type="active site" description="Nucleophile" evidence="1">
    <location>
        <position position="35"/>
    </location>
</feature>
<feature type="disulfide bond" evidence="2">
    <location>
        <begin position="174"/>
        <end position="225"/>
    </location>
</feature>
<dbReference type="SUPFAM" id="SSF52266">
    <property type="entry name" value="SGNH hydrolase"/>
    <property type="match status" value="1"/>
</dbReference>
<feature type="chain" id="PRO_5039341788" evidence="3">
    <location>
        <begin position="25"/>
        <end position="262"/>
    </location>
</feature>
<keyword evidence="5" id="KW-0378">Hydrolase</keyword>
<name>A0A1H6FR19_THEAL</name>
<dbReference type="STRING" id="29539.SAMN02745716_1205"/>
<feature type="active site" evidence="1">
    <location>
        <position position="243"/>
    </location>
</feature>
<proteinExistence type="predicted"/>
<dbReference type="Gene3D" id="3.40.50.1110">
    <property type="entry name" value="SGNH hydrolase"/>
    <property type="match status" value="1"/>
</dbReference>
<reference evidence="6" key="1">
    <citation type="submission" date="2016-10" db="EMBL/GenBank/DDBJ databases">
        <authorList>
            <person name="Varghese N."/>
            <person name="Submissions S."/>
        </authorList>
    </citation>
    <scope>NUCLEOTIDE SEQUENCE [LARGE SCALE GENOMIC DNA]</scope>
    <source>
        <strain evidence="6">ATCC 35263</strain>
    </source>
</reference>
<dbReference type="PANTHER" id="PTHR37981">
    <property type="entry name" value="LIPASE 2"/>
    <property type="match status" value="1"/>
</dbReference>
<dbReference type="Proteomes" id="UP000222056">
    <property type="component" value="Unassembled WGS sequence"/>
</dbReference>
<evidence type="ECO:0000256" key="1">
    <source>
        <dbReference type="PIRSR" id="PIRSR637460-1"/>
    </source>
</evidence>
<accession>A0A1H6FR19</accession>
<dbReference type="GO" id="GO:0004806">
    <property type="term" value="F:triacylglycerol lipase activity"/>
    <property type="evidence" value="ECO:0007669"/>
    <property type="project" value="TreeGrafter"/>
</dbReference>
<keyword evidence="6" id="KW-1185">Reference proteome</keyword>
<feature type="domain" description="SGNH hydrolase-type esterase" evidence="4">
    <location>
        <begin position="31"/>
        <end position="250"/>
    </location>
</feature>
<dbReference type="OrthoDB" id="5503950at2"/>
<evidence type="ECO:0000313" key="6">
    <source>
        <dbReference type="Proteomes" id="UP000222056"/>
    </source>
</evidence>
<keyword evidence="2" id="KW-1015">Disulfide bond</keyword>
<evidence type="ECO:0000256" key="2">
    <source>
        <dbReference type="PIRSR" id="PIRSR637460-2"/>
    </source>
</evidence>
<evidence type="ECO:0000313" key="5">
    <source>
        <dbReference type="EMBL" id="SEH12792.1"/>
    </source>
</evidence>